<keyword evidence="3" id="KW-0378">Hydrolase</keyword>
<evidence type="ECO:0008006" key="7">
    <source>
        <dbReference type="Google" id="ProtNLM"/>
    </source>
</evidence>
<proteinExistence type="predicted"/>
<sequence length="446" mass="51086">MSHQEQYRQQLRRLSDELLAIQKPIRILDAIKWPRQLEEEFFASGACHLPRVDRHFYEAIPLSFDPHHTYRELRELRERIVRHLGAHDELGQILQQTVEQYMVVCEMLRSRGTPDFLRYSRLLYGSARDHLRGDRKTLKELGERLCQIFSLPGARHLTRSWPKIYQGEGAVTRLQEKLTDYFDEGTVRVKLSDGIVSDAAAGGDYIKLSSHARFSELDLQVLEVHEGWVHVGTTLNGRAQPWASWLSAGSPRITACQEGLAVLIETLTFSSFPDRARRISDRVMAIDMAEQGADFIELYRHFHARGMGQHDAYKVAQRVFRGGAVDGSACFTKDLSYVRGYVETVNFIRSAVLEGVPEILPMLFVGKVSLDDIPVLYRHYLEGLIEAPRFLPPMFKNLTGLYVWFGFSSGMSLIDIGRVQQHFRQLFHTLPQTAPLYEPQGDVDID</sequence>
<dbReference type="Proteomes" id="UP000058114">
    <property type="component" value="Chromosome"/>
</dbReference>
<evidence type="ECO:0000313" key="6">
    <source>
        <dbReference type="Proteomes" id="UP000058114"/>
    </source>
</evidence>
<evidence type="ECO:0000313" key="5">
    <source>
        <dbReference type="EMBL" id="ALP42376.1"/>
    </source>
</evidence>
<dbReference type="SMART" id="SM01154">
    <property type="entry name" value="DUF1704"/>
    <property type="match status" value="1"/>
</dbReference>
<keyword evidence="2" id="KW-0645">Protease</keyword>
<reference evidence="6" key="1">
    <citation type="submission" date="2015-10" db="EMBL/GenBank/DDBJ databases">
        <title>Complete Genome Sequence of Aeromonas schubertii strain WL1483.</title>
        <authorList>
            <person name="Liu L."/>
        </authorList>
    </citation>
    <scope>NUCLEOTIDE SEQUENCE [LARGE SCALE GENOMIC DNA]</scope>
    <source>
        <strain evidence="6">WL1483</strain>
    </source>
</reference>
<dbReference type="GO" id="GO:0008237">
    <property type="term" value="F:metallopeptidase activity"/>
    <property type="evidence" value="ECO:0007669"/>
    <property type="project" value="UniProtKB-KW"/>
</dbReference>
<dbReference type="KEGG" id="asr:WL1483_2957"/>
<dbReference type="GO" id="GO:0006508">
    <property type="term" value="P:proteolysis"/>
    <property type="evidence" value="ECO:0007669"/>
    <property type="project" value="UniProtKB-KW"/>
</dbReference>
<dbReference type="PATRIC" id="fig|652.5.peg.1817"/>
<reference evidence="5 6" key="2">
    <citation type="journal article" date="2016" name="Genome Announc.">
        <title>Complete Genome Sequence of the Highly Virulent Aeromonas schubertii Strain WL1483, Isolated from Diseased Snakehead Fish (Channa argus) in China.</title>
        <authorList>
            <person name="Liu L."/>
            <person name="Li N."/>
            <person name="Zhang D."/>
            <person name="Fu X."/>
            <person name="Shi C."/>
            <person name="Lin Q."/>
            <person name="Hao G."/>
        </authorList>
    </citation>
    <scope>NUCLEOTIDE SEQUENCE [LARGE SCALE GENOMIC DNA]</scope>
    <source>
        <strain evidence="5 6">WL1483</strain>
    </source>
</reference>
<dbReference type="NCBIfam" id="TIGR02421">
    <property type="entry name" value="QEGLA"/>
    <property type="match status" value="1"/>
</dbReference>
<dbReference type="PANTHER" id="PTHR31817:SF0">
    <property type="entry name" value="CHROMOSOME UNDETERMINED SCAFFOLD_67, WHOLE GENOME SHOTGUN SEQUENCE"/>
    <property type="match status" value="1"/>
</dbReference>
<evidence type="ECO:0000256" key="1">
    <source>
        <dbReference type="ARBA" id="ARBA00001947"/>
    </source>
</evidence>
<dbReference type="Pfam" id="PF08014">
    <property type="entry name" value="MATCAP"/>
    <property type="match status" value="1"/>
</dbReference>
<dbReference type="GO" id="GO:0080164">
    <property type="term" value="P:regulation of nitric oxide metabolic process"/>
    <property type="evidence" value="ECO:0007669"/>
    <property type="project" value="TreeGrafter"/>
</dbReference>
<dbReference type="InterPro" id="IPR012548">
    <property type="entry name" value="MATCAP"/>
</dbReference>
<protein>
    <recommendedName>
        <fullName evidence="7">Flavohemoglobin expression-modulating QEGLA motif protein</fullName>
    </recommendedName>
</protein>
<dbReference type="PANTHER" id="PTHR31817">
    <property type="match status" value="1"/>
</dbReference>
<name>A0A0S2SKX8_9GAMM</name>
<keyword evidence="4" id="KW-0482">Metalloprotease</keyword>
<comment type="cofactor">
    <cofactor evidence="1">
        <name>Zn(2+)</name>
        <dbReference type="ChEBI" id="CHEBI:29105"/>
    </cofactor>
</comment>
<evidence type="ECO:0000256" key="4">
    <source>
        <dbReference type="ARBA" id="ARBA00023049"/>
    </source>
</evidence>
<organism evidence="5 6">
    <name type="scientific">Aeromonas schubertii</name>
    <dbReference type="NCBI Taxonomy" id="652"/>
    <lineage>
        <taxon>Bacteria</taxon>
        <taxon>Pseudomonadati</taxon>
        <taxon>Pseudomonadota</taxon>
        <taxon>Gammaproteobacteria</taxon>
        <taxon>Aeromonadales</taxon>
        <taxon>Aeromonadaceae</taxon>
        <taxon>Aeromonas</taxon>
    </lineage>
</organism>
<evidence type="ECO:0000256" key="3">
    <source>
        <dbReference type="ARBA" id="ARBA00022801"/>
    </source>
</evidence>
<accession>A0A0S2SKX8</accession>
<dbReference type="AlphaFoldDB" id="A0A0S2SKX8"/>
<gene>
    <name evidence="5" type="ORF">WL1483_2957</name>
</gene>
<evidence type="ECO:0000256" key="2">
    <source>
        <dbReference type="ARBA" id="ARBA00022670"/>
    </source>
</evidence>
<dbReference type="InterPro" id="IPR012656">
    <property type="entry name" value="CHP02421_QEGLA"/>
</dbReference>
<dbReference type="RefSeq" id="WP_060585568.1">
    <property type="nucleotide sequence ID" value="NZ_CP013067.1"/>
</dbReference>
<dbReference type="EMBL" id="CP013067">
    <property type="protein sequence ID" value="ALP42376.1"/>
    <property type="molecule type" value="Genomic_DNA"/>
</dbReference>